<feature type="signal peptide" evidence="1">
    <location>
        <begin position="1"/>
        <end position="21"/>
    </location>
</feature>
<dbReference type="PROSITE" id="PS51257">
    <property type="entry name" value="PROKAR_LIPOPROTEIN"/>
    <property type="match status" value="1"/>
</dbReference>
<dbReference type="STRING" id="1121117.SAMN02745977_02186"/>
<keyword evidence="3" id="KW-1185">Reference proteome</keyword>
<dbReference type="EMBL" id="FOCW01000008">
    <property type="protein sequence ID" value="SEN85400.1"/>
    <property type="molecule type" value="Genomic_DNA"/>
</dbReference>
<dbReference type="RefSeq" id="WP_091817826.1">
    <property type="nucleotide sequence ID" value="NZ_FOCW01000008.1"/>
</dbReference>
<evidence type="ECO:0000256" key="1">
    <source>
        <dbReference type="SAM" id="SignalP"/>
    </source>
</evidence>
<dbReference type="OrthoDB" id="10009178at2"/>
<organism evidence="2 3">
    <name type="scientific">Brachymonas denitrificans DSM 15123</name>
    <dbReference type="NCBI Taxonomy" id="1121117"/>
    <lineage>
        <taxon>Bacteria</taxon>
        <taxon>Pseudomonadati</taxon>
        <taxon>Pseudomonadota</taxon>
        <taxon>Betaproteobacteria</taxon>
        <taxon>Burkholderiales</taxon>
        <taxon>Comamonadaceae</taxon>
        <taxon>Brachymonas</taxon>
    </lineage>
</organism>
<reference evidence="2 3" key="1">
    <citation type="submission" date="2016-10" db="EMBL/GenBank/DDBJ databases">
        <authorList>
            <person name="de Groot N.N."/>
        </authorList>
    </citation>
    <scope>NUCLEOTIDE SEQUENCE [LARGE SCALE GENOMIC DNA]</scope>
    <source>
        <strain evidence="2 3">DSM 15123</strain>
    </source>
</reference>
<proteinExistence type="predicted"/>
<protein>
    <submittedName>
        <fullName evidence="2">Uncharacterized protein</fullName>
    </submittedName>
</protein>
<evidence type="ECO:0000313" key="3">
    <source>
        <dbReference type="Proteomes" id="UP000199531"/>
    </source>
</evidence>
<accession>A0A1H8JXI6</accession>
<sequence>MKTAVSLKVLAAALAGAGLLAGCANGTLYPGLSIGLGIGSGGRVGGGVSISTPIGNPGGPVVGNIGIGAGSHGGGVGVGIGMGGSTVLNQPTVENPQPSTLPARTGTTVPADWAPVTGKVVTSQVVNEAPAGSAFRDWPWGVQRVSH</sequence>
<name>A0A1H8JXI6_9BURK</name>
<feature type="chain" id="PRO_5011486004" evidence="1">
    <location>
        <begin position="22"/>
        <end position="147"/>
    </location>
</feature>
<keyword evidence="1" id="KW-0732">Signal</keyword>
<dbReference type="AlphaFoldDB" id="A0A1H8JXI6"/>
<dbReference type="Proteomes" id="UP000199531">
    <property type="component" value="Unassembled WGS sequence"/>
</dbReference>
<gene>
    <name evidence="2" type="ORF">SAMN02745977_02186</name>
</gene>
<evidence type="ECO:0000313" key="2">
    <source>
        <dbReference type="EMBL" id="SEN85400.1"/>
    </source>
</evidence>